<reference evidence="1 2" key="1">
    <citation type="journal article" date="2021" name="Angew. Chem. Int. Ed. Engl.">
        <title>A novel family of nonribosomal peptides modulate collective behavior in Pseudovibrio bacteria isolated from marine sponges.</title>
        <authorList>
            <person name="Ioca L.P."/>
            <person name="Dai Y."/>
            <person name="Kunakom S."/>
            <person name="Diaz-Espinosa J."/>
            <person name="Krunic A."/>
            <person name="Crnkovic C.M."/>
            <person name="Orjala J."/>
            <person name="Sanchez L.M."/>
            <person name="Ferreira A.G."/>
            <person name="Berlinck R.G.S."/>
            <person name="Eustaquio A.S."/>
        </authorList>
    </citation>
    <scope>NUCLEOTIDE SEQUENCE [LARGE SCALE GENOMIC DNA]</scope>
    <source>
        <strain evidence="1 2">Ab134</strain>
        <plasmid evidence="1 2">pAb134-03</plasmid>
    </source>
</reference>
<keyword evidence="2" id="KW-1185">Reference proteome</keyword>
<sequence length="141" mass="16245">MTATFESMGYGPCHPWYYHTGGTPLYPKQIKRCVIASGYRGYLAGEIERIDQCAEPKRTHELRAIKATALTQLKRDLSRYREAVCELRQGEVFYDKADPFRSIGDYCVSASLKHNHIYNGFAILNYVDELLAHQKDLFDLF</sequence>
<organism evidence="1 2">
    <name type="scientific">Pseudovibrio brasiliensis</name>
    <dbReference type="NCBI Taxonomy" id="1898042"/>
    <lineage>
        <taxon>Bacteria</taxon>
        <taxon>Pseudomonadati</taxon>
        <taxon>Pseudomonadota</taxon>
        <taxon>Alphaproteobacteria</taxon>
        <taxon>Hyphomicrobiales</taxon>
        <taxon>Stappiaceae</taxon>
        <taxon>Pseudovibrio</taxon>
    </lineage>
</organism>
<proteinExistence type="predicted"/>
<dbReference type="EMBL" id="CP074129">
    <property type="protein sequence ID" value="QUS59082.1"/>
    <property type="molecule type" value="Genomic_DNA"/>
</dbReference>
<accession>A0ABX8AWP4</accession>
<protein>
    <submittedName>
        <fullName evidence="1">Uncharacterized protein</fullName>
    </submittedName>
</protein>
<evidence type="ECO:0000313" key="2">
    <source>
        <dbReference type="Proteomes" id="UP000680706"/>
    </source>
</evidence>
<geneLocation type="plasmid" evidence="1 2">
    <name>pAb134-03</name>
</geneLocation>
<keyword evidence="1" id="KW-0614">Plasmid</keyword>
<name>A0ABX8AWP4_9HYPH</name>
<gene>
    <name evidence="1" type="ORF">KGB56_26055</name>
</gene>
<evidence type="ECO:0000313" key="1">
    <source>
        <dbReference type="EMBL" id="QUS59082.1"/>
    </source>
</evidence>
<dbReference type="RefSeq" id="WP_083646373.1">
    <property type="nucleotide sequence ID" value="NZ_CP074129.1"/>
</dbReference>
<dbReference type="Proteomes" id="UP000680706">
    <property type="component" value="Plasmid pAb134-03"/>
</dbReference>